<reference evidence="2" key="1">
    <citation type="submission" date="2021-10" db="EMBL/GenBank/DDBJ databases">
        <title>Tropical sea cucumber genome reveals ecological adaptation and Cuvierian tubules defense mechanism.</title>
        <authorList>
            <person name="Chen T."/>
        </authorList>
    </citation>
    <scope>NUCLEOTIDE SEQUENCE</scope>
    <source>
        <strain evidence="2">Nanhai2018</strain>
        <tissue evidence="2">Muscle</tissue>
    </source>
</reference>
<keyword evidence="3" id="KW-1185">Reference proteome</keyword>
<feature type="domain" description="EF-hand" evidence="1">
    <location>
        <begin position="849"/>
        <end position="876"/>
    </location>
</feature>
<evidence type="ECO:0000313" key="2">
    <source>
        <dbReference type="EMBL" id="KAJ8022734.1"/>
    </source>
</evidence>
<dbReference type="InterPro" id="IPR011992">
    <property type="entry name" value="EF-hand-dom_pair"/>
</dbReference>
<sequence length="921" mass="107442">MPESTVEYIEDQIRTAIQLKSVRVAEFFKDFDRLRSGYVTTPQFRRCLEQSFEIVLPEKDEELLIQKYRDADHGTDVNYRRFADIIECAFQPNDLTTNPKTQIIEPTEFFGSTRSIRPLSPGAESMVADIILKIAPYYKYHGIDVRSSYEDFDKHNIGVVTASQFERSFPRPPGLTDEEVGLLIRKYQDPERAKLVNYFNFYRDVEREKSNLEEKLFDAPPPSAYNIPRETTLDDELNPIFKKIQEAVHKNGIRTTEFFRDHDKLRKGIITENQFVCGLMLCVGKEAHLTRGEVQKVVDFYKNDEGRVAYKEFCDKMENAFNDPHFEKKPQLEVYRPPCGALARSLNNLSQGEDNQVEAILAALQDEVRKRRLMTFPTFKDFDRSKAYTRNITKDQFRRILDFLTLNVKDIDFKLLCKKFEEPISGDINYPAFVQAIDKEFIGFTMDREDSMKIEHTVTPVKDKPIDISGVSFEEIMKAIRHHVLVNRLRVCEYFQDFDPLQERSIPKSQFRMGLSALGQHNLTDAEFEVLFLYYENPKKKGSVLWRKFEKDIDTVFTQVLPNLEKTPTAQVPPPEVYMVEKPGTMDWSEAPAELADMVDQAMARMRQRVEQRRVLSKPCFQDFDLHNRGTVTKPQFRQCLTYLGLRTTEDEMEALEAKYSNNMGFDYLRFLEDLQPPPQQELKYVKRLEELKLVNSKSVSLERNPLNDINSIMDKIKTKVMKEGIRVLEFMRDYDKLRSGRILKTVFSRAIDLAQLGLQPTEMTVLEQAFEHPMEPDYVDYLRFNDEVESIFTLKNLEKAPLVTPIQFKPPAQVEQNVLSEGEERMLMATMGRLAERVGKTRMQLYPLFEDYDKAHNGSVSRSQFCRVLSGLELGSMVSQREFLVLYKKFEVKVGYQNDVNYNAFCDMIYKMANIELFKP</sequence>
<gene>
    <name evidence="2" type="ORF">HOLleu_37718</name>
</gene>
<dbReference type="PANTHER" id="PTHR20875">
    <property type="entry name" value="EF-HAND CALCIUM-BINDING DOMAIN-CONTAINING PROTEIN 6-RELATED"/>
    <property type="match status" value="1"/>
</dbReference>
<dbReference type="Gene3D" id="1.10.238.10">
    <property type="entry name" value="EF-hand"/>
    <property type="match status" value="5"/>
</dbReference>
<proteinExistence type="predicted"/>
<evidence type="ECO:0000313" key="3">
    <source>
        <dbReference type="Proteomes" id="UP001152320"/>
    </source>
</evidence>
<organism evidence="2 3">
    <name type="scientific">Holothuria leucospilota</name>
    <name type="common">Black long sea cucumber</name>
    <name type="synonym">Mertensiothuria leucospilota</name>
    <dbReference type="NCBI Taxonomy" id="206669"/>
    <lineage>
        <taxon>Eukaryota</taxon>
        <taxon>Metazoa</taxon>
        <taxon>Echinodermata</taxon>
        <taxon>Eleutherozoa</taxon>
        <taxon>Echinozoa</taxon>
        <taxon>Holothuroidea</taxon>
        <taxon>Aspidochirotacea</taxon>
        <taxon>Aspidochirotida</taxon>
        <taxon>Holothuriidae</taxon>
        <taxon>Holothuria</taxon>
    </lineage>
</organism>
<dbReference type="AlphaFoldDB" id="A0A9Q0YIG1"/>
<dbReference type="SUPFAM" id="SSF47473">
    <property type="entry name" value="EF-hand"/>
    <property type="match status" value="4"/>
</dbReference>
<dbReference type="OrthoDB" id="272072at2759"/>
<evidence type="ECO:0000259" key="1">
    <source>
        <dbReference type="PROSITE" id="PS50222"/>
    </source>
</evidence>
<dbReference type="InterPro" id="IPR002048">
    <property type="entry name" value="EF_hand_dom"/>
</dbReference>
<dbReference type="PANTHER" id="PTHR20875:SF0">
    <property type="entry name" value="GH12158P"/>
    <property type="match status" value="1"/>
</dbReference>
<dbReference type="EMBL" id="JAIZAY010000020">
    <property type="protein sequence ID" value="KAJ8022734.1"/>
    <property type="molecule type" value="Genomic_DNA"/>
</dbReference>
<accession>A0A9Q0YIG1</accession>
<comment type="caution">
    <text evidence="2">The sequence shown here is derived from an EMBL/GenBank/DDBJ whole genome shotgun (WGS) entry which is preliminary data.</text>
</comment>
<protein>
    <recommendedName>
        <fullName evidence="1">EF-hand domain-containing protein</fullName>
    </recommendedName>
</protein>
<dbReference type="InterPro" id="IPR052603">
    <property type="entry name" value="EFCB6"/>
</dbReference>
<dbReference type="Proteomes" id="UP001152320">
    <property type="component" value="Chromosome 20"/>
</dbReference>
<dbReference type="PROSITE" id="PS50222">
    <property type="entry name" value="EF_HAND_2"/>
    <property type="match status" value="1"/>
</dbReference>
<name>A0A9Q0YIG1_HOLLE</name>
<dbReference type="GO" id="GO:0005509">
    <property type="term" value="F:calcium ion binding"/>
    <property type="evidence" value="ECO:0007669"/>
    <property type="project" value="InterPro"/>
</dbReference>